<feature type="signal peptide" evidence="1">
    <location>
        <begin position="1"/>
        <end position="22"/>
    </location>
</feature>
<dbReference type="Proteomes" id="UP000198601">
    <property type="component" value="Unassembled WGS sequence"/>
</dbReference>
<dbReference type="AlphaFoldDB" id="A0A1G4TU87"/>
<evidence type="ECO:0000313" key="2">
    <source>
        <dbReference type="EMBL" id="SCW84973.1"/>
    </source>
</evidence>
<dbReference type="EMBL" id="FMTT01000068">
    <property type="protein sequence ID" value="SCW84973.1"/>
    <property type="molecule type" value="Genomic_DNA"/>
</dbReference>
<evidence type="ECO:0008006" key="4">
    <source>
        <dbReference type="Google" id="ProtNLM"/>
    </source>
</evidence>
<keyword evidence="3" id="KW-1185">Reference proteome</keyword>
<dbReference type="RefSeq" id="WP_090676846.1">
    <property type="nucleotide sequence ID" value="NZ_FMTT01000068.1"/>
</dbReference>
<proteinExistence type="predicted"/>
<name>A0A1G4TU87_9BACL</name>
<sequence length="349" mass="39376">MKKFVSGVLAGSLLTVSMTAGAAAVKQYLLTEAAYPIVVNGSEYKDASNPILNYEGNTYVPLAKLGDLTGVNYKWNDAAKRVEIVTSGTAPKAASSGEVGIVEIDRKGNVRDIAAAIAEIEAIERFRRENPVKLPEDPKGLVMENGKLVLYAYNRDGKYKGHFSNGKISEGWIDLGDLAKIYEAHIDYENNDIIFKDSSGGDRPKEYFRLTLPDHWKETATTSYVTKNNNVKILRETYEKGYEWADQNQLKDYYRIKVFSEPGPNDTLIDVFYKEDDKYNKTILYKMTWPKEKVKDGINVVDGLRIKGLGWSKTYNTEDLKKKNIIKSETGYEPYFNIEDLIKAGILQK</sequence>
<organism evidence="2 3">
    <name type="scientific">Paenibacillus tianmuensis</name>
    <dbReference type="NCBI Taxonomy" id="624147"/>
    <lineage>
        <taxon>Bacteria</taxon>
        <taxon>Bacillati</taxon>
        <taxon>Bacillota</taxon>
        <taxon>Bacilli</taxon>
        <taxon>Bacillales</taxon>
        <taxon>Paenibacillaceae</taxon>
        <taxon>Paenibacillus</taxon>
    </lineage>
</organism>
<reference evidence="3" key="1">
    <citation type="submission" date="2016-10" db="EMBL/GenBank/DDBJ databases">
        <authorList>
            <person name="Varghese N."/>
            <person name="Submissions S."/>
        </authorList>
    </citation>
    <scope>NUCLEOTIDE SEQUENCE [LARGE SCALE GENOMIC DNA]</scope>
    <source>
        <strain evidence="3">CGMCC 1.8946</strain>
    </source>
</reference>
<evidence type="ECO:0000313" key="3">
    <source>
        <dbReference type="Proteomes" id="UP000198601"/>
    </source>
</evidence>
<gene>
    <name evidence="2" type="ORF">SAMN04487970_106817</name>
</gene>
<protein>
    <recommendedName>
        <fullName evidence="4">Copper amine oxidase N-terminal domain-containing protein</fullName>
    </recommendedName>
</protein>
<feature type="chain" id="PRO_5011568243" description="Copper amine oxidase N-terminal domain-containing protein" evidence="1">
    <location>
        <begin position="23"/>
        <end position="349"/>
    </location>
</feature>
<dbReference type="OrthoDB" id="1357684at2"/>
<accession>A0A1G4TU87</accession>
<evidence type="ECO:0000256" key="1">
    <source>
        <dbReference type="SAM" id="SignalP"/>
    </source>
</evidence>
<keyword evidence="1" id="KW-0732">Signal</keyword>